<reference evidence="11 12" key="3">
    <citation type="journal article" date="2019" name="Nat. Med.">
        <title>A library of human gut bacterial isolates paired with longitudinal multiomics data enables mechanistic microbiome research.</title>
        <authorList>
            <person name="Poyet M."/>
            <person name="Groussin M."/>
            <person name="Gibbons S.M."/>
            <person name="Avila-Pacheco J."/>
            <person name="Jiang X."/>
            <person name="Kearney S.M."/>
            <person name="Perrotta A.R."/>
            <person name="Berdy B."/>
            <person name="Zhao S."/>
            <person name="Lieberman T.D."/>
            <person name="Swanson P.K."/>
            <person name="Smith M."/>
            <person name="Roesemann S."/>
            <person name="Alexander J.E."/>
            <person name="Rich S.A."/>
            <person name="Livny J."/>
            <person name="Vlamakis H."/>
            <person name="Clish C."/>
            <person name="Bullock K."/>
            <person name="Deik A."/>
            <person name="Scott J."/>
            <person name="Pierce K.A."/>
            <person name="Xavier R.J."/>
            <person name="Alm E.J."/>
        </authorList>
    </citation>
    <scope>NUCLEOTIDE SEQUENCE [LARGE SCALE GENOMIC DNA]</scope>
    <source>
        <strain evidence="4 14">BIOML-A134</strain>
        <strain evidence="6 13">BIOML-A14</strain>
        <strain evidence="5 12">BIOML-A15</strain>
        <strain evidence="3 11">BIOML-A160</strain>
    </source>
</reference>
<sequence length="431" mass="48870">MKHTPISRRDFLKNLGIAGAGTLLAASPWLSAFSEVTNTSNEKCRLAIIGPGSRGRFLMGFLAKNPKVEIVALCDIYKPSIESALELVPNAKVYGDYREVLEDKSIDAILVATPLSSHCKIVLDAFDAGKHVFCEKSIGFTMEECYRMYQKHRSTGKIFFTGQQRLFDPRYIKAMEMIHAGTFGEINAIRTFWNRNGDWRRSVPSPNLERLINWRLYKEFSKGLMTELACHQLQIGSWALRKIPEKVMGHGAITYWKDGRDVYDNVSCVYVFDDGVKMTFDSVISNKFYGLEEQIMGNLGTVEPEKGKYYFENVAPAPAFLQMVNDWENKVFDSLPFAGTSWAPETANENTGEFIIGERPKSDGTSLLLEAFVEAVITQKQPERIAEEGYYASMLCLLGHQALEEERMLYFPDEYKIDYLNHQSVKTPEAV</sequence>
<reference evidence="9" key="2">
    <citation type="journal article" date="2018" name="Nature">
        <title>Human gut bacteria contain acquired interbacterial defence systems.</title>
        <authorList>
            <person name="Ross B.D."/>
            <person name="Verster A.J."/>
            <person name="Radey M.C."/>
            <person name="Schmidtke D.T."/>
            <person name="Pope C.E."/>
            <person name="Hoffman L.R."/>
            <person name="Hajjar A."/>
            <person name="Peterson S.B."/>
            <person name="Borenstein E."/>
            <person name="Mougous J."/>
        </authorList>
    </citation>
    <scope>NUCLEOTIDE SEQUENCE</scope>
    <source>
        <strain evidence="9">3725 D1 iv</strain>
    </source>
</reference>
<protein>
    <submittedName>
        <fullName evidence="4">Gfo/Idh/MocA family oxidoreductase</fullName>
    </submittedName>
</protein>
<dbReference type="AlphaFoldDB" id="A0A139KU36"/>
<dbReference type="InterPro" id="IPR019546">
    <property type="entry name" value="TAT_signal_bac_arc"/>
</dbReference>
<feature type="domain" description="Gfo/Idh/MocA-like oxidoreductase N-terminal" evidence="1">
    <location>
        <begin position="45"/>
        <end position="162"/>
    </location>
</feature>
<evidence type="ECO:0000313" key="3">
    <source>
        <dbReference type="EMBL" id="KAA3931381.1"/>
    </source>
</evidence>
<dbReference type="EMBL" id="CP041395">
    <property type="protein sequence ID" value="QDM10260.1"/>
    <property type="molecule type" value="Genomic_DNA"/>
</dbReference>
<gene>
    <name evidence="9" type="ORF">DYI28_17020</name>
    <name evidence="5" type="ORF">F3B90_04630</name>
    <name evidence="6" type="ORF">F3B98_10525</name>
    <name evidence="4" type="ORF">F3D66_01820</name>
    <name evidence="3" type="ORF">F3F25_00190</name>
    <name evidence="7" type="ORF">PO382_06595</name>
    <name evidence="8" type="ORF">PQ628_16290</name>
</gene>
<dbReference type="EMBL" id="VWKB01000002">
    <property type="protein sequence ID" value="KAA4104089.1"/>
    <property type="molecule type" value="Genomic_DNA"/>
</dbReference>
<dbReference type="SUPFAM" id="SSF51735">
    <property type="entry name" value="NAD(P)-binding Rossmann-fold domains"/>
    <property type="match status" value="1"/>
</dbReference>
<dbReference type="EMBL" id="VWFP01000003">
    <property type="protein sequence ID" value="KAA4629424.1"/>
    <property type="molecule type" value="Genomic_DNA"/>
</dbReference>
<dbReference type="Proteomes" id="UP001215078">
    <property type="component" value="Unassembled WGS sequence"/>
</dbReference>
<evidence type="ECO:0000313" key="8">
    <source>
        <dbReference type="EMBL" id="MDC7959766.1"/>
    </source>
</evidence>
<evidence type="ECO:0000313" key="13">
    <source>
        <dbReference type="Proteomes" id="UP000435985"/>
    </source>
</evidence>
<evidence type="ECO:0000313" key="7">
    <source>
        <dbReference type="EMBL" id="MDC2741888.1"/>
    </source>
</evidence>
<evidence type="ECO:0000313" key="5">
    <source>
        <dbReference type="EMBL" id="KAA4629424.1"/>
    </source>
</evidence>
<dbReference type="STRING" id="28116.Bovatus_03013"/>
<evidence type="ECO:0000313" key="9">
    <source>
        <dbReference type="EMBL" id="QDM10260.1"/>
    </source>
</evidence>
<dbReference type="InterPro" id="IPR006311">
    <property type="entry name" value="TAT_signal"/>
</dbReference>
<evidence type="ECO:0000313" key="12">
    <source>
        <dbReference type="Proteomes" id="UP000424805"/>
    </source>
</evidence>
<dbReference type="Gene3D" id="3.30.360.10">
    <property type="entry name" value="Dihydrodipicolinate Reductase, domain 2"/>
    <property type="match status" value="1"/>
</dbReference>
<reference evidence="7" key="5">
    <citation type="submission" date="2022-10" db="EMBL/GenBank/DDBJ databases">
        <title>Human gut microbiome strain richness.</title>
        <authorList>
            <person name="Chen-Liaw A."/>
        </authorList>
    </citation>
    <scope>NUCLEOTIDE SEQUENCE</scope>
    <source>
        <strain evidence="7">BSD2780120875st1_E1_BSD2780120875_150330</strain>
        <strain evidence="8">RTP21484st1_H8_RTP21484_190118</strain>
    </source>
</reference>
<keyword evidence="14" id="KW-1185">Reference proteome</keyword>
<dbReference type="EMBL" id="VWFO01000010">
    <property type="protein sequence ID" value="KAA4664518.1"/>
    <property type="molecule type" value="Genomic_DNA"/>
</dbReference>
<dbReference type="Proteomes" id="UP000473905">
    <property type="component" value="Unassembled WGS sequence"/>
</dbReference>
<proteinExistence type="predicted"/>
<dbReference type="Proteomes" id="UP000365824">
    <property type="component" value="Unassembled WGS sequence"/>
</dbReference>
<accession>A0A139KU36</accession>
<dbReference type="Proteomes" id="UP000424805">
    <property type="component" value="Unassembled WGS sequence"/>
</dbReference>
<name>A0A139KU36_BACOV</name>
<dbReference type="PROSITE" id="PS51318">
    <property type="entry name" value="TAT"/>
    <property type="match status" value="1"/>
</dbReference>
<dbReference type="PANTHER" id="PTHR43818:SF12">
    <property type="entry name" value="NADH-DEPENDENT DEHYDROGENASE-RELATED"/>
    <property type="match status" value="1"/>
</dbReference>
<dbReference type="SUPFAM" id="SSF55347">
    <property type="entry name" value="Glyceraldehyde-3-phosphate dehydrogenase-like, C-terminal domain"/>
    <property type="match status" value="1"/>
</dbReference>
<dbReference type="Pfam" id="PF01408">
    <property type="entry name" value="GFO_IDH_MocA"/>
    <property type="match status" value="1"/>
</dbReference>
<feature type="domain" description="GFO/IDH/MocA-like oxidoreductase" evidence="2">
    <location>
        <begin position="172"/>
        <end position="302"/>
    </location>
</feature>
<dbReference type="Pfam" id="PF22725">
    <property type="entry name" value="GFO_IDH_MocA_C3"/>
    <property type="match status" value="1"/>
</dbReference>
<evidence type="ECO:0000313" key="11">
    <source>
        <dbReference type="Proteomes" id="UP000365824"/>
    </source>
</evidence>
<reference evidence="9" key="4">
    <citation type="submission" date="2019-07" db="EMBL/GenBank/DDBJ databases">
        <authorList>
            <person name="Ross B.D."/>
            <person name="Verster A.J."/>
            <person name="Radey M.C."/>
            <person name="Schmidtke D.T."/>
            <person name="Pope C.E."/>
            <person name="Hoffman L.R."/>
            <person name="Hajjar A."/>
            <person name="Peterson S.B."/>
            <person name="Borenstein E."/>
            <person name="Mougous J.D."/>
        </authorList>
    </citation>
    <scope>NUCLEOTIDE SEQUENCE</scope>
    <source>
        <strain evidence="9">3725 D1 iv</strain>
    </source>
</reference>
<dbReference type="RefSeq" id="WP_004311144.1">
    <property type="nucleotide sequence ID" value="NZ_CAKJZM010000002.1"/>
</dbReference>
<organism evidence="4 14">
    <name type="scientific">Bacteroides ovatus</name>
    <dbReference type="NCBI Taxonomy" id="28116"/>
    <lineage>
        <taxon>Bacteria</taxon>
        <taxon>Pseudomonadati</taxon>
        <taxon>Bacteroidota</taxon>
        <taxon>Bacteroidia</taxon>
        <taxon>Bacteroidales</taxon>
        <taxon>Bacteroidaceae</taxon>
        <taxon>Bacteroides</taxon>
    </lineage>
</organism>
<evidence type="ECO:0000313" key="14">
    <source>
        <dbReference type="Proteomes" id="UP000473905"/>
    </source>
</evidence>
<dbReference type="Gene3D" id="3.40.50.720">
    <property type="entry name" value="NAD(P)-binding Rossmann-like Domain"/>
    <property type="match status" value="1"/>
</dbReference>
<dbReference type="PANTHER" id="PTHR43818">
    <property type="entry name" value="BCDNA.GH03377"/>
    <property type="match status" value="1"/>
</dbReference>
<dbReference type="EMBL" id="JAQQPO010000019">
    <property type="protein sequence ID" value="MDC7959766.1"/>
    <property type="molecule type" value="Genomic_DNA"/>
</dbReference>
<dbReference type="InterPro" id="IPR055170">
    <property type="entry name" value="GFO_IDH_MocA-like_dom"/>
</dbReference>
<dbReference type="EMBL" id="VWLB01000001">
    <property type="protein sequence ID" value="KAA3931381.1"/>
    <property type="molecule type" value="Genomic_DNA"/>
</dbReference>
<dbReference type="EMBL" id="JAQNZF010000006">
    <property type="protein sequence ID" value="MDC2741888.1"/>
    <property type="molecule type" value="Genomic_DNA"/>
</dbReference>
<evidence type="ECO:0000259" key="1">
    <source>
        <dbReference type="Pfam" id="PF01408"/>
    </source>
</evidence>
<reference evidence="10" key="1">
    <citation type="journal article" date="2018" name="J. Anim. Genet.">
        <title>Acquired interbacterial defense systems protect against interspecies antagonism in the human gut microbiome.</title>
        <authorList>
            <person name="Ross B.D."/>
            <person name="Verster A.J."/>
            <person name="Radey M.C."/>
            <person name="Schmidtke D.T."/>
            <person name="Pope C.E."/>
            <person name="Hoffman L.R."/>
            <person name="Hajjar A."/>
            <person name="Peterson S.B."/>
            <person name="Borenstein E."/>
            <person name="Mougous J."/>
        </authorList>
    </citation>
    <scope>NUCLEOTIDE SEQUENCE [LARGE SCALE GENOMIC DNA]</scope>
    <source>
        <strain evidence="10">3725 D1 iv</strain>
    </source>
</reference>
<dbReference type="InterPro" id="IPR050463">
    <property type="entry name" value="Gfo/Idh/MocA_oxidrdct_glycsds"/>
</dbReference>
<dbReference type="Proteomes" id="UP000435985">
    <property type="component" value="Unassembled WGS sequence"/>
</dbReference>
<dbReference type="Proteomes" id="UP000318823">
    <property type="component" value="Chromosome"/>
</dbReference>
<dbReference type="InterPro" id="IPR036291">
    <property type="entry name" value="NAD(P)-bd_dom_sf"/>
</dbReference>
<evidence type="ECO:0000313" key="10">
    <source>
        <dbReference type="Proteomes" id="UP000318823"/>
    </source>
</evidence>
<dbReference type="NCBIfam" id="TIGR01409">
    <property type="entry name" value="TAT_signal_seq"/>
    <property type="match status" value="1"/>
</dbReference>
<evidence type="ECO:0000313" key="4">
    <source>
        <dbReference type="EMBL" id="KAA4104089.1"/>
    </source>
</evidence>
<evidence type="ECO:0000259" key="2">
    <source>
        <dbReference type="Pfam" id="PF22725"/>
    </source>
</evidence>
<dbReference type="InterPro" id="IPR000683">
    <property type="entry name" value="Gfo/Idh/MocA-like_OxRdtase_N"/>
</dbReference>
<evidence type="ECO:0000313" key="6">
    <source>
        <dbReference type="EMBL" id="KAA4664518.1"/>
    </source>
</evidence>
<dbReference type="GO" id="GO:0000166">
    <property type="term" value="F:nucleotide binding"/>
    <property type="evidence" value="ECO:0007669"/>
    <property type="project" value="InterPro"/>
</dbReference>
<dbReference type="Proteomes" id="UP001219389">
    <property type="component" value="Unassembled WGS sequence"/>
</dbReference>